<evidence type="ECO:0000259" key="1">
    <source>
        <dbReference type="Pfam" id="PF05685"/>
    </source>
</evidence>
<keyword evidence="2" id="KW-0255">Endonuclease</keyword>
<gene>
    <name evidence="2" type="ORF">NRK68_11510</name>
</gene>
<dbReference type="GeneID" id="95574099"/>
<dbReference type="Gene3D" id="3.90.1570.10">
    <property type="entry name" value="tt1808, chain A"/>
    <property type="match status" value="1"/>
</dbReference>
<name>A0ABY5PW97_9ACTN</name>
<organism evidence="2 3">
    <name type="scientific">Streptomyces yangpuensis</name>
    <dbReference type="NCBI Taxonomy" id="1648182"/>
    <lineage>
        <taxon>Bacteria</taxon>
        <taxon>Bacillati</taxon>
        <taxon>Actinomycetota</taxon>
        <taxon>Actinomycetes</taxon>
        <taxon>Kitasatosporales</taxon>
        <taxon>Streptomycetaceae</taxon>
        <taxon>Streptomyces</taxon>
    </lineage>
</organism>
<dbReference type="PANTHER" id="PTHR35400:SF3">
    <property type="entry name" value="SLL1072 PROTEIN"/>
    <property type="match status" value="1"/>
</dbReference>
<dbReference type="EMBL" id="CP102514">
    <property type="protein sequence ID" value="UUY47793.1"/>
    <property type="molecule type" value="Genomic_DNA"/>
</dbReference>
<dbReference type="InterPro" id="IPR011335">
    <property type="entry name" value="Restrct_endonuc-II-like"/>
</dbReference>
<dbReference type="InterPro" id="IPR008538">
    <property type="entry name" value="Uma2"/>
</dbReference>
<keyword evidence="3" id="KW-1185">Reference proteome</keyword>
<reference evidence="2" key="1">
    <citation type="submission" date="2022-08" db="EMBL/GenBank/DDBJ databases">
        <authorList>
            <person name="Tian L."/>
        </authorList>
    </citation>
    <scope>NUCLEOTIDE SEQUENCE</scope>
    <source>
        <strain evidence="2">CM253</strain>
    </source>
</reference>
<dbReference type="InterPro" id="IPR012296">
    <property type="entry name" value="Nuclease_put_TT1808"/>
</dbReference>
<dbReference type="Proteomes" id="UP001057738">
    <property type="component" value="Chromosome"/>
</dbReference>
<evidence type="ECO:0000313" key="3">
    <source>
        <dbReference type="Proteomes" id="UP001057738"/>
    </source>
</evidence>
<dbReference type="CDD" id="cd06260">
    <property type="entry name" value="DUF820-like"/>
    <property type="match status" value="1"/>
</dbReference>
<evidence type="ECO:0000313" key="2">
    <source>
        <dbReference type="EMBL" id="UUY47793.1"/>
    </source>
</evidence>
<accession>A0ABY5PW97</accession>
<dbReference type="GO" id="GO:0004519">
    <property type="term" value="F:endonuclease activity"/>
    <property type="evidence" value="ECO:0007669"/>
    <property type="project" value="UniProtKB-KW"/>
</dbReference>
<dbReference type="SUPFAM" id="SSF52980">
    <property type="entry name" value="Restriction endonuclease-like"/>
    <property type="match status" value="1"/>
</dbReference>
<dbReference type="Pfam" id="PF05685">
    <property type="entry name" value="Uma2"/>
    <property type="match status" value="1"/>
</dbReference>
<sequence>MTAVDDQRMTEFFESLAAPEGVKVELLRGEIVMMAGPDVVHNLIVLFIARQIPPDRWYPLQTQDVAIPGESSEPQPDLVVVAPEALPEGSGRLLPVQAVSLLVEVVSKTSKVRDYVTKRSIYAAGGVPAYLIVDPFEAKCTLLTEPFGGGDQADYRTARTSKFAEPVPLDGLGVTLDTAEFGTLP</sequence>
<keyword evidence="2" id="KW-0378">Hydrolase</keyword>
<proteinExistence type="predicted"/>
<feature type="domain" description="Putative restriction endonuclease" evidence="1">
    <location>
        <begin position="12"/>
        <end position="177"/>
    </location>
</feature>
<dbReference type="RefSeq" id="WP_183065335.1">
    <property type="nucleotide sequence ID" value="NZ_CP102514.1"/>
</dbReference>
<keyword evidence="2" id="KW-0540">Nuclease</keyword>
<protein>
    <submittedName>
        <fullName evidence="2">Uma2 family endonuclease</fullName>
    </submittedName>
</protein>
<dbReference type="PANTHER" id="PTHR35400">
    <property type="entry name" value="SLR1083 PROTEIN"/>
    <property type="match status" value="1"/>
</dbReference>